<dbReference type="EMBL" id="JAVTLL010000053">
    <property type="protein sequence ID" value="MDT7847537.1"/>
    <property type="molecule type" value="Genomic_DNA"/>
</dbReference>
<organism evidence="2 3">
    <name type="scientific">Streptomyces justiciae</name>
    <dbReference type="NCBI Taxonomy" id="2780140"/>
    <lineage>
        <taxon>Bacteria</taxon>
        <taxon>Bacillati</taxon>
        <taxon>Actinomycetota</taxon>
        <taxon>Actinomycetes</taxon>
        <taxon>Kitasatosporales</taxon>
        <taxon>Streptomycetaceae</taxon>
        <taxon>Streptomyces</taxon>
    </lineage>
</organism>
<name>A0ABU3M9J5_9ACTN</name>
<reference evidence="3" key="1">
    <citation type="submission" date="2023-07" db="EMBL/GenBank/DDBJ databases">
        <title>Draft genome sequence of the endophytic actinobacterium Streptomyces justiciae WPN32, a potential antibiotic producer.</title>
        <authorList>
            <person name="Yasawong M."/>
            <person name="Pana W."/>
            <person name="Ganta P."/>
            <person name="Santapan N."/>
            <person name="Songngamsuk T."/>
            <person name="Phatcharaharikarn M."/>
            <person name="Kerdtoob S."/>
            <person name="Nantapong N."/>
        </authorList>
    </citation>
    <scope>NUCLEOTIDE SEQUENCE [LARGE SCALE GENOMIC DNA]</scope>
    <source>
        <strain evidence="3">WPN32</strain>
    </source>
</reference>
<dbReference type="RefSeq" id="WP_314207719.1">
    <property type="nucleotide sequence ID" value="NZ_JAVTLL010000053.1"/>
</dbReference>
<gene>
    <name evidence="2" type="ORF">RQC66_43185</name>
</gene>
<evidence type="ECO:0000313" key="2">
    <source>
        <dbReference type="EMBL" id="MDT7847537.1"/>
    </source>
</evidence>
<dbReference type="Proteomes" id="UP001257948">
    <property type="component" value="Unassembled WGS sequence"/>
</dbReference>
<proteinExistence type="predicted"/>
<accession>A0ABU3M9J5</accession>
<protein>
    <submittedName>
        <fullName evidence="2">Uncharacterized protein</fullName>
    </submittedName>
</protein>
<evidence type="ECO:0000256" key="1">
    <source>
        <dbReference type="SAM" id="MobiDB-lite"/>
    </source>
</evidence>
<evidence type="ECO:0000313" key="3">
    <source>
        <dbReference type="Proteomes" id="UP001257948"/>
    </source>
</evidence>
<feature type="region of interest" description="Disordered" evidence="1">
    <location>
        <begin position="1"/>
        <end position="32"/>
    </location>
</feature>
<keyword evidence="3" id="KW-1185">Reference proteome</keyword>
<sequence>MCFAEVGAARRPPRPDPLRHRSRGRPANATGEVEGVCRHLVADHLGFTGTRWDSTVPRPSSISALITNGGFED</sequence>
<comment type="caution">
    <text evidence="2">The sequence shown here is derived from an EMBL/GenBank/DDBJ whole genome shotgun (WGS) entry which is preliminary data.</text>
</comment>